<dbReference type="Proteomes" id="UP000029646">
    <property type="component" value="Unassembled WGS sequence"/>
</dbReference>
<sequence>MKRHVITKNEYHDYYNTYLEKVPDSISLHEGFKTGKDEVLQFFRSIPIEKQNFAYAEGKWTIKEVFQHLIDTERIFLYRCFRLGRKDNSALAGFNQDDYIMTSNANSKSITLLLEEFTTTRDSFMVLLKTLNETDLEFIGTASNAPISPRALAFINLGHYLWHIDIVKERYL</sequence>
<keyword evidence="6" id="KW-1185">Reference proteome</keyword>
<name>A0A090W7P4_9FLAO</name>
<evidence type="ECO:0000313" key="5">
    <source>
        <dbReference type="Proteomes" id="UP000029646"/>
    </source>
</evidence>
<evidence type="ECO:0000313" key="3">
    <source>
        <dbReference type="EMBL" id="GAL73020.1"/>
    </source>
</evidence>
<evidence type="ECO:0000313" key="6">
    <source>
        <dbReference type="Proteomes" id="UP000030184"/>
    </source>
</evidence>
<dbReference type="Pfam" id="PF12867">
    <property type="entry name" value="DinB_2"/>
    <property type="match status" value="1"/>
</dbReference>
<dbReference type="Proteomes" id="UP000030184">
    <property type="component" value="Unassembled WGS sequence"/>
</dbReference>
<feature type="domain" description="DinB-like" evidence="1">
    <location>
        <begin position="35"/>
        <end position="163"/>
    </location>
</feature>
<proteinExistence type="predicted"/>
<evidence type="ECO:0000259" key="1">
    <source>
        <dbReference type="Pfam" id="PF12867"/>
    </source>
</evidence>
<accession>A0A090W7P4</accession>
<dbReference type="STRING" id="504487.JCM19538_1256"/>
<dbReference type="Gene3D" id="1.20.120.450">
    <property type="entry name" value="dinb family like domain"/>
    <property type="match status" value="1"/>
</dbReference>
<dbReference type="OrthoDB" id="9793216at2"/>
<comment type="caution">
    <text evidence="3">The sequence shown here is derived from an EMBL/GenBank/DDBJ whole genome shotgun (WGS) entry which is preliminary data.</text>
</comment>
<dbReference type="Proteomes" id="UP000029641">
    <property type="component" value="Unassembled WGS sequence"/>
</dbReference>
<protein>
    <recommendedName>
        <fullName evidence="1">DinB-like domain-containing protein</fullName>
    </recommendedName>
</protein>
<dbReference type="eggNOG" id="COG2318">
    <property type="taxonomic scope" value="Bacteria"/>
</dbReference>
<dbReference type="EMBL" id="BBNS01000037">
    <property type="protein sequence ID" value="GAL73020.1"/>
    <property type="molecule type" value="Genomic_DNA"/>
</dbReference>
<gene>
    <name evidence="2" type="ORF">JCM19301_2911</name>
    <name evidence="3" type="ORF">JCM19302_3328</name>
    <name evidence="4" type="ORF">JCM19538_1256</name>
</gene>
<evidence type="ECO:0000313" key="4">
    <source>
        <dbReference type="EMBL" id="GAL89632.1"/>
    </source>
</evidence>
<dbReference type="EMBL" id="BBNY01000016">
    <property type="protein sequence ID" value="GAL89632.1"/>
    <property type="molecule type" value="Genomic_DNA"/>
</dbReference>
<dbReference type="AlphaFoldDB" id="A0A090W7P4"/>
<evidence type="ECO:0000313" key="2">
    <source>
        <dbReference type="EMBL" id="GAL68975.1"/>
    </source>
</evidence>
<dbReference type="EMBL" id="BBNR01000030">
    <property type="protein sequence ID" value="GAL68975.1"/>
    <property type="molecule type" value="Genomic_DNA"/>
</dbReference>
<dbReference type="SUPFAM" id="SSF109854">
    <property type="entry name" value="DinB/YfiT-like putative metalloenzymes"/>
    <property type="match status" value="1"/>
</dbReference>
<organism evidence="3 5">
    <name type="scientific">Jejuia pallidilutea</name>
    <dbReference type="NCBI Taxonomy" id="504487"/>
    <lineage>
        <taxon>Bacteria</taxon>
        <taxon>Pseudomonadati</taxon>
        <taxon>Bacteroidota</taxon>
        <taxon>Flavobacteriia</taxon>
        <taxon>Flavobacteriales</taxon>
        <taxon>Flavobacteriaceae</taxon>
        <taxon>Jejuia</taxon>
    </lineage>
</organism>
<reference evidence="6" key="1">
    <citation type="journal article" date="2014" name="Genome Announc.">
        <title>Draft Genome Sequence of Marine Flavobacterium Jejuia pallidilutea Strain 11shimoA1 and Pigmentation Mutants.</title>
        <authorList>
            <person name="Takatani N."/>
            <person name="Nakanishi M."/>
            <person name="Meirelles P."/>
            <person name="Mino S."/>
            <person name="Suda W."/>
            <person name="Oshima K."/>
            <person name="Hattori M."/>
            <person name="Ohkuma M."/>
            <person name="Hosokawa M."/>
            <person name="Miyashita K."/>
            <person name="Thompson F.L."/>
            <person name="Niwa A."/>
            <person name="Sawabe T."/>
            <person name="Sawabe T."/>
        </authorList>
    </citation>
    <scope>NUCLEOTIDE SEQUENCE [LARGE SCALE GENOMIC DNA]</scope>
    <source>
        <strain evidence="6">JCM 19538</strain>
    </source>
</reference>
<dbReference type="InterPro" id="IPR034660">
    <property type="entry name" value="DinB/YfiT-like"/>
</dbReference>
<dbReference type="RefSeq" id="WP_042246741.1">
    <property type="nucleotide sequence ID" value="NZ_BBNR01000030.1"/>
</dbReference>
<dbReference type="InterPro" id="IPR024775">
    <property type="entry name" value="DinB-like"/>
</dbReference>